<feature type="transmembrane region" description="Helical" evidence="10">
    <location>
        <begin position="111"/>
        <end position="133"/>
    </location>
</feature>
<evidence type="ECO:0000313" key="11">
    <source>
        <dbReference type="EMBL" id="ADU31114.1"/>
    </source>
</evidence>
<sequence length="213" mass="23265">METYFIILLAYLIGSIPFALIVGKLKYGADVRNFGSGNLGASNSALVLGKKAGILVLLGDVSKGVLAVSLPVIFSIEVNPVYIGVAVILGHCFPVFANFRGGKAVATTAGVLITINPILFLSGYSTFFLVIFITKYVFFGSLSIGIALTVHSIFIGSFELMLLFTLFSLFMVYLHRSNITNYICGKEVKITDKRIKKYQEQIKEELSEEIIKS</sequence>
<evidence type="ECO:0000256" key="2">
    <source>
        <dbReference type="ARBA" id="ARBA00022516"/>
    </source>
</evidence>
<keyword evidence="8 10" id="KW-0594">Phospholipid biosynthesis</keyword>
<dbReference type="PANTHER" id="PTHR30309:SF0">
    <property type="entry name" value="GLYCEROL-3-PHOSPHATE ACYLTRANSFERASE-RELATED"/>
    <property type="match status" value="1"/>
</dbReference>
<dbReference type="HOGENOM" id="CLU_081254_4_0_9"/>
<dbReference type="AlphaFoldDB" id="E6TX25"/>
<dbReference type="Pfam" id="PF02660">
    <property type="entry name" value="G3P_acyltransf"/>
    <property type="match status" value="1"/>
</dbReference>
<keyword evidence="5 10" id="KW-1133">Transmembrane helix</keyword>
<keyword evidence="6 10" id="KW-0443">Lipid metabolism</keyword>
<dbReference type="HAMAP" id="MF_01043">
    <property type="entry name" value="PlsY"/>
    <property type="match status" value="1"/>
</dbReference>
<dbReference type="PANTHER" id="PTHR30309">
    <property type="entry name" value="INNER MEMBRANE PROTEIN YGIH"/>
    <property type="match status" value="1"/>
</dbReference>
<reference evidence="11" key="1">
    <citation type="submission" date="2010-12" db="EMBL/GenBank/DDBJ databases">
        <title>Complete sequence of Bacillus cellulosilyticus DSM 2522.</title>
        <authorList>
            <consortium name="US DOE Joint Genome Institute"/>
            <person name="Lucas S."/>
            <person name="Copeland A."/>
            <person name="Lapidus A."/>
            <person name="Cheng J.-F."/>
            <person name="Bruce D."/>
            <person name="Goodwin L."/>
            <person name="Pitluck S."/>
            <person name="Chertkov O."/>
            <person name="Detter J.C."/>
            <person name="Han C."/>
            <person name="Tapia R."/>
            <person name="Land M."/>
            <person name="Hauser L."/>
            <person name="Jeffries C."/>
            <person name="Kyrpides N."/>
            <person name="Ivanova N."/>
            <person name="Mikhailova N."/>
            <person name="Brumm P."/>
            <person name="Mead D."/>
            <person name="Woyke T."/>
        </authorList>
    </citation>
    <scope>NUCLEOTIDE SEQUENCE [LARGE SCALE GENOMIC DNA]</scope>
    <source>
        <strain evidence="11">DSM 2522</strain>
    </source>
</reference>
<evidence type="ECO:0000256" key="10">
    <source>
        <dbReference type="HAMAP-Rule" id="MF_01043"/>
    </source>
</evidence>
<gene>
    <name evidence="10" type="primary">plsY</name>
    <name evidence="11" type="ordered locus">Bcell_2862</name>
</gene>
<dbReference type="EC" id="2.3.1.275" evidence="10"/>
<dbReference type="STRING" id="649639.Bcell_2862"/>
<dbReference type="GO" id="GO:0043772">
    <property type="term" value="F:acyl-phosphate glycerol-3-phosphate acyltransferase activity"/>
    <property type="evidence" value="ECO:0007669"/>
    <property type="project" value="UniProtKB-UniRule"/>
</dbReference>
<dbReference type="RefSeq" id="WP_013489446.1">
    <property type="nucleotide sequence ID" value="NC_014829.1"/>
</dbReference>
<keyword evidence="12" id="KW-1185">Reference proteome</keyword>
<dbReference type="eggNOG" id="COG0344">
    <property type="taxonomic scope" value="Bacteria"/>
</dbReference>
<dbReference type="GO" id="GO:0008654">
    <property type="term" value="P:phospholipid biosynthetic process"/>
    <property type="evidence" value="ECO:0007669"/>
    <property type="project" value="UniProtKB-UniRule"/>
</dbReference>
<comment type="subcellular location">
    <subcellularLocation>
        <location evidence="10">Cell membrane</location>
        <topology evidence="10">Multi-pass membrane protein</topology>
    </subcellularLocation>
</comment>
<keyword evidence="9 10" id="KW-1208">Phospholipid metabolism</keyword>
<protein>
    <recommendedName>
        <fullName evidence="10">Glycerol-3-phosphate acyltransferase</fullName>
    </recommendedName>
    <alternativeName>
        <fullName evidence="10">Acyl-PO4 G3P acyltransferase</fullName>
    </alternativeName>
    <alternativeName>
        <fullName evidence="10">Acyl-phosphate--glycerol-3-phosphate acyltransferase</fullName>
    </alternativeName>
    <alternativeName>
        <fullName evidence="10">G3P acyltransferase</fullName>
        <shortName evidence="10">GPAT</shortName>
        <ecNumber evidence="10">2.3.1.275</ecNumber>
    </alternativeName>
    <alternativeName>
        <fullName evidence="10">Lysophosphatidic acid synthase</fullName>
        <shortName evidence="10">LPA synthase</shortName>
    </alternativeName>
</protein>
<keyword evidence="4 10" id="KW-0812">Transmembrane</keyword>
<name>E6TX25_EVAC2</name>
<evidence type="ECO:0000256" key="4">
    <source>
        <dbReference type="ARBA" id="ARBA00022692"/>
    </source>
</evidence>
<evidence type="ECO:0000256" key="5">
    <source>
        <dbReference type="ARBA" id="ARBA00022989"/>
    </source>
</evidence>
<comment type="catalytic activity">
    <reaction evidence="10">
        <text>an acyl phosphate + sn-glycerol 3-phosphate = a 1-acyl-sn-glycero-3-phosphate + phosphate</text>
        <dbReference type="Rhea" id="RHEA:34075"/>
        <dbReference type="ChEBI" id="CHEBI:43474"/>
        <dbReference type="ChEBI" id="CHEBI:57597"/>
        <dbReference type="ChEBI" id="CHEBI:57970"/>
        <dbReference type="ChEBI" id="CHEBI:59918"/>
        <dbReference type="EC" id="2.3.1.275"/>
    </reaction>
</comment>
<evidence type="ECO:0000256" key="8">
    <source>
        <dbReference type="ARBA" id="ARBA00023209"/>
    </source>
</evidence>
<comment type="subunit">
    <text evidence="10">Probably interacts with PlsX.</text>
</comment>
<keyword evidence="7 10" id="KW-0472">Membrane</keyword>
<keyword evidence="2 10" id="KW-0444">Lipid biosynthesis</keyword>
<keyword evidence="3 10" id="KW-0808">Transferase</keyword>
<dbReference type="OrthoDB" id="9777124at2"/>
<dbReference type="EMBL" id="CP002394">
    <property type="protein sequence ID" value="ADU31114.1"/>
    <property type="molecule type" value="Genomic_DNA"/>
</dbReference>
<keyword evidence="1 10" id="KW-1003">Cell membrane</keyword>
<dbReference type="InterPro" id="IPR003811">
    <property type="entry name" value="G3P_acylTferase_PlsY"/>
</dbReference>
<feature type="transmembrane region" description="Helical" evidence="10">
    <location>
        <begin position="6"/>
        <end position="23"/>
    </location>
</feature>
<evidence type="ECO:0000313" key="12">
    <source>
        <dbReference type="Proteomes" id="UP000001401"/>
    </source>
</evidence>
<evidence type="ECO:0000256" key="7">
    <source>
        <dbReference type="ARBA" id="ARBA00023136"/>
    </source>
</evidence>
<organism evidence="11 12">
    <name type="scientific">Evansella cellulosilytica (strain ATCC 21833 / DSM 2522 / FERM P-1141 / JCM 9156 / N-4)</name>
    <name type="common">Bacillus cellulosilyticus</name>
    <dbReference type="NCBI Taxonomy" id="649639"/>
    <lineage>
        <taxon>Bacteria</taxon>
        <taxon>Bacillati</taxon>
        <taxon>Bacillota</taxon>
        <taxon>Bacilli</taxon>
        <taxon>Bacillales</taxon>
        <taxon>Bacillaceae</taxon>
        <taxon>Evansella</taxon>
    </lineage>
</organism>
<comment type="function">
    <text evidence="10">Catalyzes the transfer of an acyl group from acyl-phosphate (acyl-PO(4)) to glycerol-3-phosphate (G3P) to form lysophosphatidic acid (LPA). This enzyme utilizes acyl-phosphate as fatty acyl donor, but not acyl-CoA or acyl-ACP.</text>
</comment>
<dbReference type="UniPathway" id="UPA00085"/>
<comment type="pathway">
    <text evidence="10">Lipid metabolism; phospholipid metabolism.</text>
</comment>
<evidence type="ECO:0000256" key="3">
    <source>
        <dbReference type="ARBA" id="ARBA00022679"/>
    </source>
</evidence>
<feature type="transmembrane region" description="Helical" evidence="10">
    <location>
        <begin position="52"/>
        <end position="74"/>
    </location>
</feature>
<evidence type="ECO:0000256" key="1">
    <source>
        <dbReference type="ARBA" id="ARBA00022475"/>
    </source>
</evidence>
<dbReference type="SMART" id="SM01207">
    <property type="entry name" value="G3P_acyltransf"/>
    <property type="match status" value="1"/>
</dbReference>
<evidence type="ECO:0000256" key="9">
    <source>
        <dbReference type="ARBA" id="ARBA00023264"/>
    </source>
</evidence>
<comment type="similarity">
    <text evidence="10">Belongs to the PlsY family.</text>
</comment>
<dbReference type="Proteomes" id="UP000001401">
    <property type="component" value="Chromosome"/>
</dbReference>
<accession>E6TX25</accession>
<evidence type="ECO:0000256" key="6">
    <source>
        <dbReference type="ARBA" id="ARBA00023098"/>
    </source>
</evidence>
<proteinExistence type="inferred from homology"/>
<feature type="transmembrane region" description="Helical" evidence="10">
    <location>
        <begin position="80"/>
        <end position="99"/>
    </location>
</feature>
<feature type="transmembrane region" description="Helical" evidence="10">
    <location>
        <begin position="153"/>
        <end position="174"/>
    </location>
</feature>
<dbReference type="GO" id="GO:0005886">
    <property type="term" value="C:plasma membrane"/>
    <property type="evidence" value="ECO:0007669"/>
    <property type="project" value="UniProtKB-SubCell"/>
</dbReference>
<dbReference type="NCBIfam" id="TIGR00023">
    <property type="entry name" value="glycerol-3-phosphate 1-O-acyltransferase PlsY"/>
    <property type="match status" value="1"/>
</dbReference>
<dbReference type="KEGG" id="bco:Bcell_2862"/>